<accession>A0A3D8Q6Q8</accession>
<dbReference type="PANTHER" id="PTHR38792:SF3">
    <property type="entry name" value="BNR_ASP-BOX REPEAT DOMAIN PROTEIN (AFU_ORTHOLOGUE AFUA_7G06430)-RELATED"/>
    <property type="match status" value="1"/>
</dbReference>
<evidence type="ECO:0000256" key="1">
    <source>
        <dbReference type="SAM" id="SignalP"/>
    </source>
</evidence>
<dbReference type="AlphaFoldDB" id="A0A3D8Q6Q8"/>
<gene>
    <name evidence="2" type="ORF">BP6252_13739</name>
</gene>
<organism evidence="2 3">
    <name type="scientific">Coleophoma cylindrospora</name>
    <dbReference type="NCBI Taxonomy" id="1849047"/>
    <lineage>
        <taxon>Eukaryota</taxon>
        <taxon>Fungi</taxon>
        <taxon>Dikarya</taxon>
        <taxon>Ascomycota</taxon>
        <taxon>Pezizomycotina</taxon>
        <taxon>Leotiomycetes</taxon>
        <taxon>Helotiales</taxon>
        <taxon>Dermateaceae</taxon>
        <taxon>Coleophoma</taxon>
    </lineage>
</organism>
<dbReference type="OrthoDB" id="2130735at2759"/>
<dbReference type="SUPFAM" id="SSF110296">
    <property type="entry name" value="Oligoxyloglucan reducing end-specific cellobiohydrolase"/>
    <property type="match status" value="1"/>
</dbReference>
<feature type="signal peptide" evidence="1">
    <location>
        <begin position="1"/>
        <end position="21"/>
    </location>
</feature>
<dbReference type="STRING" id="1849047.A0A3D8Q6Q8"/>
<proteinExistence type="predicted"/>
<comment type="caution">
    <text evidence="2">The sequence shown here is derived from an EMBL/GenBank/DDBJ whole genome shotgun (WGS) entry which is preliminary data.</text>
</comment>
<reference evidence="2 3" key="1">
    <citation type="journal article" date="2018" name="IMA Fungus">
        <title>IMA Genome-F 9: Draft genome sequence of Annulohypoxylon stygium, Aspergillus mulundensis, Berkeleyomyces basicola (syn. Thielaviopsis basicola), Ceratocystis smalleyi, two Cercospora beticola strains, Coleophoma cylindrospora, Fusarium fracticaudum, Phialophora cf. hyalina, and Morchella septimelata.</title>
        <authorList>
            <person name="Wingfield B.D."/>
            <person name="Bills G.F."/>
            <person name="Dong Y."/>
            <person name="Huang W."/>
            <person name="Nel W.J."/>
            <person name="Swalarsk-Parry B.S."/>
            <person name="Vaghefi N."/>
            <person name="Wilken P.M."/>
            <person name="An Z."/>
            <person name="de Beer Z.W."/>
            <person name="De Vos L."/>
            <person name="Chen L."/>
            <person name="Duong T.A."/>
            <person name="Gao Y."/>
            <person name="Hammerbacher A."/>
            <person name="Kikkert J.R."/>
            <person name="Li Y."/>
            <person name="Li H."/>
            <person name="Li K."/>
            <person name="Li Q."/>
            <person name="Liu X."/>
            <person name="Ma X."/>
            <person name="Naidoo K."/>
            <person name="Pethybridge S.J."/>
            <person name="Sun J."/>
            <person name="Steenkamp E.T."/>
            <person name="van der Nest M.A."/>
            <person name="van Wyk S."/>
            <person name="Wingfield M.J."/>
            <person name="Xiong C."/>
            <person name="Yue Q."/>
            <person name="Zhang X."/>
        </authorList>
    </citation>
    <scope>NUCLEOTIDE SEQUENCE [LARGE SCALE GENOMIC DNA]</scope>
    <source>
        <strain evidence="2 3">BP6252</strain>
    </source>
</reference>
<keyword evidence="3" id="KW-1185">Reference proteome</keyword>
<protein>
    <recommendedName>
        <fullName evidence="4">Glycoside hydrolase family 93 protein</fullName>
    </recommendedName>
</protein>
<evidence type="ECO:0008006" key="4">
    <source>
        <dbReference type="Google" id="ProtNLM"/>
    </source>
</evidence>
<dbReference type="Gene3D" id="2.120.10.10">
    <property type="match status" value="1"/>
</dbReference>
<sequence>MRSYRVFIALLLSIVASPAVAAPVDTDAIGLETSNFSPAPRSPLEKRDFANQVVFTPPSTYTSWKTIYGRSAQVADGSLLVTWEDYPLVDQTPFPIYRSTDGGVTWASYSQILDQVNGWGMRYQPHLYVLPTAFGGFAAGTVLCAGVSAPSDLSEAYIDLYASTNSGLTWKFVSHIAYGSGPELASNGDAAIWEPFFLMYGSTLICYYSDQRDPAHGQKLTYQTTTNLVSWGGAVDVVADPTYSHRPGMAIVSYLASINLYFLTFENCTSSCLATYRWSSSPYTFNSAPSTLLAPSTGSNPGNAPFHIYYKGKIYLNAAQSSSVYVNTAGTTVWTPVDVGQIESYTRCLEIIKVGGVDKLLITSAGEMSSTFNNYVSVAVVTPP</sequence>
<evidence type="ECO:0000313" key="3">
    <source>
        <dbReference type="Proteomes" id="UP000256645"/>
    </source>
</evidence>
<keyword evidence="1" id="KW-0732">Signal</keyword>
<name>A0A3D8Q6Q8_9HELO</name>
<evidence type="ECO:0000313" key="2">
    <source>
        <dbReference type="EMBL" id="RDW57479.1"/>
    </source>
</evidence>
<dbReference type="Proteomes" id="UP000256645">
    <property type="component" value="Unassembled WGS sequence"/>
</dbReference>
<dbReference type="PANTHER" id="PTHR38792">
    <property type="entry name" value="BNR/ASP-BOX REPEAT DOMAIN PROTEIN (AFU_ORTHOLOGUE AFUA_7G06430)-RELATED"/>
    <property type="match status" value="1"/>
</dbReference>
<feature type="chain" id="PRO_5017774793" description="Glycoside hydrolase family 93 protein" evidence="1">
    <location>
        <begin position="22"/>
        <end position="384"/>
    </location>
</feature>
<dbReference type="EMBL" id="PDLM01000020">
    <property type="protein sequence ID" value="RDW57479.1"/>
    <property type="molecule type" value="Genomic_DNA"/>
</dbReference>